<dbReference type="GO" id="GO:0004857">
    <property type="term" value="F:enzyme inhibitor activity"/>
    <property type="evidence" value="ECO:0007669"/>
    <property type="project" value="InterPro"/>
</dbReference>
<feature type="domain" description="Pectinesterase inhibitor" evidence="4">
    <location>
        <begin position="24"/>
        <end position="171"/>
    </location>
</feature>
<dbReference type="NCBIfam" id="TIGR01614">
    <property type="entry name" value="PME_inhib"/>
    <property type="match status" value="1"/>
</dbReference>
<feature type="chain" id="PRO_5014584413" description="Pectinesterase inhibitor domain-containing protein" evidence="3">
    <location>
        <begin position="23"/>
        <end position="446"/>
    </location>
</feature>
<evidence type="ECO:0000313" key="5">
    <source>
        <dbReference type="EnsemblPlants" id="EMT24377"/>
    </source>
</evidence>
<dbReference type="InterPro" id="IPR006501">
    <property type="entry name" value="Pectinesterase_inhib_dom"/>
</dbReference>
<protein>
    <recommendedName>
        <fullName evidence="4">Pectinesterase inhibitor domain-containing protein</fullName>
    </recommendedName>
</protein>
<dbReference type="AlphaFoldDB" id="M8CBB1"/>
<evidence type="ECO:0000259" key="4">
    <source>
        <dbReference type="SMART" id="SM00856"/>
    </source>
</evidence>
<feature type="signal peptide" evidence="3">
    <location>
        <begin position="1"/>
        <end position="22"/>
    </location>
</feature>
<keyword evidence="1 3" id="KW-0732">Signal</keyword>
<dbReference type="SMART" id="SM00856">
    <property type="entry name" value="PMEI"/>
    <property type="match status" value="1"/>
</dbReference>
<dbReference type="InterPro" id="IPR051955">
    <property type="entry name" value="PME_Inhibitor"/>
</dbReference>
<feature type="compositionally biased region" description="Low complexity" evidence="2">
    <location>
        <begin position="285"/>
        <end position="392"/>
    </location>
</feature>
<dbReference type="Pfam" id="PF04043">
    <property type="entry name" value="PMEI"/>
    <property type="match status" value="1"/>
</dbReference>
<accession>M8CBB1</accession>
<dbReference type="InterPro" id="IPR035513">
    <property type="entry name" value="Invertase/methylesterase_inhib"/>
</dbReference>
<dbReference type="SUPFAM" id="SSF101148">
    <property type="entry name" value="Plant invertase/pectin methylesterase inhibitor"/>
    <property type="match status" value="1"/>
</dbReference>
<organism evidence="5">
    <name type="scientific">Aegilops tauschii</name>
    <name type="common">Tausch's goatgrass</name>
    <name type="synonym">Aegilops squarrosa</name>
    <dbReference type="NCBI Taxonomy" id="37682"/>
    <lineage>
        <taxon>Eukaryota</taxon>
        <taxon>Viridiplantae</taxon>
        <taxon>Streptophyta</taxon>
        <taxon>Embryophyta</taxon>
        <taxon>Tracheophyta</taxon>
        <taxon>Spermatophyta</taxon>
        <taxon>Magnoliopsida</taxon>
        <taxon>Liliopsida</taxon>
        <taxon>Poales</taxon>
        <taxon>Poaceae</taxon>
        <taxon>BOP clade</taxon>
        <taxon>Pooideae</taxon>
        <taxon>Triticodae</taxon>
        <taxon>Triticeae</taxon>
        <taxon>Triticinae</taxon>
        <taxon>Aegilops</taxon>
    </lineage>
</organism>
<sequence>MAGLPRLVVLLLLVFAVPVAQPTPYSDNLQDACNKTLFPKVCIQSLTTNPETRTADARRLAELSVYVAKEVGTTVAAFAHHELSGVKEDTLFKCLDGCSDDIEETVAHLSALTREPTCAKFLEIKSWLSATLGGSNTCEETCKDAPISDVKNAVVTKSLEFEKLLRVTLDLITEASGPMPPAGAAVAPTAWDSGAPGSYGASTSGSYGSSASGSYGSSAPESFDTQNAVVTKSLEFEKLLRVTLDLITEASGPMPAAGAAVAPTAWDSGAPGSYGASTSGSYGSSASGSYGSSAPESFDSASASGSYGSSASGSYSSSAPESFDSASLSGSYGSSAPESSDSASASGSYGSSASASEAPSSDASAPSSAPTSEASSADAPSSYGSSASGSEAPSPPAESPPSPPSDAAASSSGAADSPSSGASYGSAGAPSPSGSGDSAPEADSTA</sequence>
<dbReference type="CDD" id="cd15801">
    <property type="entry name" value="PMEI-like_1"/>
    <property type="match status" value="1"/>
</dbReference>
<dbReference type="FunFam" id="1.20.140.40:FF:000007">
    <property type="entry name" value="Pectinesterase inhibitor"/>
    <property type="match status" value="1"/>
</dbReference>
<dbReference type="Gene3D" id="1.20.140.40">
    <property type="entry name" value="Invertase/pectin methylesterase inhibitor family protein"/>
    <property type="match status" value="1"/>
</dbReference>
<name>M8CBB1_AEGTA</name>
<feature type="compositionally biased region" description="Pro residues" evidence="2">
    <location>
        <begin position="393"/>
        <end position="404"/>
    </location>
</feature>
<proteinExistence type="predicted"/>
<dbReference type="PANTHER" id="PTHR31080">
    <property type="entry name" value="PECTINESTERASE INHIBITOR-LIKE"/>
    <property type="match status" value="1"/>
</dbReference>
<evidence type="ECO:0000256" key="3">
    <source>
        <dbReference type="SAM" id="SignalP"/>
    </source>
</evidence>
<reference evidence="5" key="1">
    <citation type="submission" date="2015-06" db="UniProtKB">
        <authorList>
            <consortium name="EnsemblPlants"/>
        </authorList>
    </citation>
    <scope>IDENTIFICATION</scope>
</reference>
<dbReference type="EnsemblPlants" id="EMT24377">
    <property type="protein sequence ID" value="EMT24377"/>
    <property type="gene ID" value="F775_52181"/>
</dbReference>
<feature type="region of interest" description="Disordered" evidence="2">
    <location>
        <begin position="285"/>
        <end position="446"/>
    </location>
</feature>
<feature type="compositionally biased region" description="Low complexity" evidence="2">
    <location>
        <begin position="405"/>
        <end position="446"/>
    </location>
</feature>
<evidence type="ECO:0000256" key="1">
    <source>
        <dbReference type="ARBA" id="ARBA00022729"/>
    </source>
</evidence>
<dbReference type="PANTHER" id="PTHR31080:SF21">
    <property type="entry name" value="OS07G0247000 PROTEIN"/>
    <property type="match status" value="1"/>
</dbReference>
<evidence type="ECO:0000256" key="2">
    <source>
        <dbReference type="SAM" id="MobiDB-lite"/>
    </source>
</evidence>